<organism evidence="3 4">
    <name type="scientific">Enterococcus canintestini</name>
    <dbReference type="NCBI Taxonomy" id="317010"/>
    <lineage>
        <taxon>Bacteria</taxon>
        <taxon>Bacillati</taxon>
        <taxon>Bacillota</taxon>
        <taxon>Bacilli</taxon>
        <taxon>Lactobacillales</taxon>
        <taxon>Enterococcaceae</taxon>
        <taxon>Enterococcus</taxon>
    </lineage>
</organism>
<dbReference type="PANTHER" id="PTHR43708">
    <property type="entry name" value="CONSERVED EXPRESSED OXIDOREDUCTASE (EUROFUNG)"/>
    <property type="match status" value="1"/>
</dbReference>
<dbReference type="GO" id="GO:0000166">
    <property type="term" value="F:nucleotide binding"/>
    <property type="evidence" value="ECO:0007669"/>
    <property type="project" value="InterPro"/>
</dbReference>
<dbReference type="STRING" id="317010.RU96_GL000890"/>
<name>A0A1L8R3X8_9ENTE</name>
<dbReference type="InterPro" id="IPR051317">
    <property type="entry name" value="Gfo/Idh/MocA_oxidoreduct"/>
</dbReference>
<evidence type="ECO:0000259" key="2">
    <source>
        <dbReference type="Pfam" id="PF21378"/>
    </source>
</evidence>
<comment type="caution">
    <text evidence="3">The sequence shown here is derived from an EMBL/GenBank/DDBJ whole genome shotgun (WGS) entry which is preliminary data.</text>
</comment>
<dbReference type="PANTHER" id="PTHR43708:SF4">
    <property type="entry name" value="OXIDOREDUCTASE YCEM-RELATED"/>
    <property type="match status" value="1"/>
</dbReference>
<dbReference type="Gene3D" id="3.40.50.720">
    <property type="entry name" value="NAD(P)-binding Rossmann-like Domain"/>
    <property type="match status" value="1"/>
</dbReference>
<dbReference type="EMBL" id="JXKG01000018">
    <property type="protein sequence ID" value="OJG14437.1"/>
    <property type="molecule type" value="Genomic_DNA"/>
</dbReference>
<evidence type="ECO:0000313" key="3">
    <source>
        <dbReference type="EMBL" id="OJG14437.1"/>
    </source>
</evidence>
<feature type="domain" description="YceM-like C-terminal" evidence="2">
    <location>
        <begin position="142"/>
        <end position="247"/>
    </location>
</feature>
<dbReference type="Gene3D" id="3.30.360.10">
    <property type="entry name" value="Dihydrodipicolinate Reductase, domain 2"/>
    <property type="match status" value="1"/>
</dbReference>
<gene>
    <name evidence="3" type="ORF">RU96_GL000890</name>
</gene>
<protein>
    <submittedName>
        <fullName evidence="3">Uncharacterized protein</fullName>
    </submittedName>
</protein>
<dbReference type="SUPFAM" id="SSF51735">
    <property type="entry name" value="NAD(P)-binding Rossmann-fold domains"/>
    <property type="match status" value="1"/>
</dbReference>
<dbReference type="Proteomes" id="UP000182835">
    <property type="component" value="Unassembled WGS sequence"/>
</dbReference>
<sequence>MKEKATKGSVLMKIGVLGIGNIAQKAYLPTYLKKQDEAQFYFATRNKEVQALLKKRYGFLHVYENITELFEQNITACFIHSATKSHYELVKACLKKGIHVFVDKPLTESLSETKELYQLAADKNLILMLGFNRRYAPYMKHLKDLPDKRQLHLQKNRIAGRGTPEFLAYDLFLHLVDTAVYLMPGTPKLAYGDLQVTDNNLEYATMLLTSEQMSATITMDLRSGANYERYEVTSPAKTLILENLTNLTELNSKGSLQLSGDDWQTTLAKRGFEEMVTQFLAAVEKNEQPLQENVIVSHQLCAELLAKSQA</sequence>
<feature type="domain" description="Gfo/Idh/MocA-like oxidoreductase N-terminal" evidence="1">
    <location>
        <begin position="12"/>
        <end position="131"/>
    </location>
</feature>
<proteinExistence type="predicted"/>
<dbReference type="Pfam" id="PF21378">
    <property type="entry name" value="YceM-like_C"/>
    <property type="match status" value="1"/>
</dbReference>
<evidence type="ECO:0000313" key="4">
    <source>
        <dbReference type="Proteomes" id="UP000182835"/>
    </source>
</evidence>
<evidence type="ECO:0000259" key="1">
    <source>
        <dbReference type="Pfam" id="PF01408"/>
    </source>
</evidence>
<accession>A0A1L8R3X8</accession>
<reference evidence="3 4" key="1">
    <citation type="submission" date="2014-12" db="EMBL/GenBank/DDBJ databases">
        <title>Draft genome sequences of 29 type strains of Enterococci.</title>
        <authorList>
            <person name="Zhong Z."/>
            <person name="Sun Z."/>
            <person name="Liu W."/>
            <person name="Zhang W."/>
            <person name="Zhang H."/>
        </authorList>
    </citation>
    <scope>NUCLEOTIDE SEQUENCE [LARGE SCALE GENOMIC DNA]</scope>
    <source>
        <strain evidence="3 4">DSM 21207</strain>
    </source>
</reference>
<dbReference type="AlphaFoldDB" id="A0A1L8R3X8"/>
<dbReference type="InterPro" id="IPR048477">
    <property type="entry name" value="YceM-like_C"/>
</dbReference>
<dbReference type="InterPro" id="IPR000683">
    <property type="entry name" value="Gfo/Idh/MocA-like_OxRdtase_N"/>
</dbReference>
<dbReference type="InterPro" id="IPR036291">
    <property type="entry name" value="NAD(P)-bd_dom_sf"/>
</dbReference>
<dbReference type="SUPFAM" id="SSF55347">
    <property type="entry name" value="Glyceraldehyde-3-phosphate dehydrogenase-like, C-terminal domain"/>
    <property type="match status" value="1"/>
</dbReference>
<dbReference type="Pfam" id="PF01408">
    <property type="entry name" value="GFO_IDH_MocA"/>
    <property type="match status" value="1"/>
</dbReference>